<dbReference type="EMBL" id="CP013920">
    <property type="protein sequence ID" value="AMA65075.1"/>
    <property type="molecule type" value="Genomic_DNA"/>
</dbReference>
<dbReference type="PROSITE" id="PS01295">
    <property type="entry name" value="ISPD"/>
    <property type="match status" value="1"/>
</dbReference>
<dbReference type="GO" id="GO:0019288">
    <property type="term" value="P:isopentenyl diphosphate biosynthetic process, methylerythritol 4-phosphate pathway"/>
    <property type="evidence" value="ECO:0007669"/>
    <property type="project" value="UniProtKB-UniRule"/>
</dbReference>
<protein>
    <recommendedName>
        <fullName evidence="7">2-C-methyl-D-erythritol 4-phosphate cytidylyltransferase</fullName>
        <ecNumber evidence="7">2.7.7.60</ecNumber>
    </recommendedName>
    <alternativeName>
        <fullName evidence="7">4-diphosphocytidyl-2C-methyl-D-erythritol synthase</fullName>
    </alternativeName>
    <alternativeName>
        <fullName evidence="7">MEP cytidylyltransferase</fullName>
        <shortName evidence="7">MCT</shortName>
    </alternativeName>
</protein>
<evidence type="ECO:0000256" key="3">
    <source>
        <dbReference type="ARBA" id="ARBA00009789"/>
    </source>
</evidence>
<dbReference type="InterPro" id="IPR018294">
    <property type="entry name" value="ISPD_synthase_CS"/>
</dbReference>
<dbReference type="PANTHER" id="PTHR32125:SF4">
    <property type="entry name" value="2-C-METHYL-D-ERYTHRITOL 4-PHOSPHATE CYTIDYLYLTRANSFERASE, CHLOROPLASTIC"/>
    <property type="match status" value="1"/>
</dbReference>
<sequence length="242" mass="27491">MNNLMLDNKINIIALIPAAGIGRRMQSNCPKQYLKIAGKTIIEHTISLFIDNPRISKIVISLNNEDIYFNQLKIAKHLKIKTVIGGCNRSDSVLFGLNYLLDELSLNNCWVLIHDAVRPCLHKTDLNSIINFIDNDPNSCGGILSYPVRDTIKRSFKGKISISHTIERNDLWHALTPQFFPLELIKNCLTKALSKKAIITDEASALEYCGYYPKLLNGRFDNLKITKQEDLILAEFYLSRNI</sequence>
<dbReference type="InterPro" id="IPR001228">
    <property type="entry name" value="IspD"/>
</dbReference>
<dbReference type="STRING" id="634113.AUT07_00517"/>
<dbReference type="PATRIC" id="fig|634113.3.peg.488"/>
<proteinExistence type="inferred from homology"/>
<dbReference type="InterPro" id="IPR050088">
    <property type="entry name" value="IspD/TarI_cytidylyltransf_bact"/>
</dbReference>
<keyword evidence="4 7" id="KW-0808">Transferase</keyword>
<evidence type="ECO:0000256" key="6">
    <source>
        <dbReference type="ARBA" id="ARBA00023229"/>
    </source>
</evidence>
<comment type="catalytic activity">
    <reaction evidence="1 7">
        <text>2-C-methyl-D-erythritol 4-phosphate + CTP + H(+) = 4-CDP-2-C-methyl-D-erythritol + diphosphate</text>
        <dbReference type="Rhea" id="RHEA:13429"/>
        <dbReference type="ChEBI" id="CHEBI:15378"/>
        <dbReference type="ChEBI" id="CHEBI:33019"/>
        <dbReference type="ChEBI" id="CHEBI:37563"/>
        <dbReference type="ChEBI" id="CHEBI:57823"/>
        <dbReference type="ChEBI" id="CHEBI:58262"/>
        <dbReference type="EC" id="2.7.7.60"/>
    </reaction>
</comment>
<feature type="site" description="Transition state stabilizer" evidence="7">
    <location>
        <position position="24"/>
    </location>
</feature>
<dbReference type="Proteomes" id="UP000069926">
    <property type="component" value="Chromosome"/>
</dbReference>
<dbReference type="HAMAP" id="MF_00108">
    <property type="entry name" value="IspD"/>
    <property type="match status" value="1"/>
</dbReference>
<keyword evidence="9" id="KW-1185">Reference proteome</keyword>
<feature type="site" description="Transition state stabilizer" evidence="7">
    <location>
        <position position="31"/>
    </location>
</feature>
<evidence type="ECO:0000256" key="4">
    <source>
        <dbReference type="ARBA" id="ARBA00022679"/>
    </source>
</evidence>
<comment type="similarity">
    <text evidence="3 7">Belongs to the IspD/TarI cytidylyltransferase family. IspD subfamily.</text>
</comment>
<evidence type="ECO:0000256" key="1">
    <source>
        <dbReference type="ARBA" id="ARBA00001282"/>
    </source>
</evidence>
<dbReference type="RefSeq" id="WP_066283767.1">
    <property type="nucleotide sequence ID" value="NZ_CP013920.1"/>
</dbReference>
<dbReference type="KEGG" id="asy:AUT07_00517"/>
<dbReference type="PANTHER" id="PTHR32125">
    <property type="entry name" value="2-C-METHYL-D-ERYTHRITOL 4-PHOSPHATE CYTIDYLYLTRANSFERASE, CHLOROPLASTIC"/>
    <property type="match status" value="1"/>
</dbReference>
<dbReference type="InterPro" id="IPR029044">
    <property type="entry name" value="Nucleotide-diphossugar_trans"/>
</dbReference>
<dbReference type="UniPathway" id="UPA00056">
    <property type="reaction ID" value="UER00093"/>
</dbReference>
<accession>A0A0X9VZG3</accession>
<evidence type="ECO:0000313" key="8">
    <source>
        <dbReference type="EMBL" id="AMA65075.1"/>
    </source>
</evidence>
<reference evidence="8 9" key="1">
    <citation type="submission" date="2016-01" db="EMBL/GenBank/DDBJ databases">
        <title>Genome sequence of Ca. Arsenophonus lipopteni, the exclusive symbiont of a blood sucking fly Lipoptena cervi (Diptera: Hippoboscidae).</title>
        <authorList>
            <person name="Novakova E."/>
            <person name="Hypsa V."/>
            <person name="Nguyen P."/>
            <person name="Husnik F."/>
            <person name="Darby A.C."/>
        </authorList>
    </citation>
    <scope>NUCLEOTIDE SEQUENCE [LARGE SCALE GENOMIC DNA]</scope>
    <source>
        <strain evidence="8 9">CB</strain>
    </source>
</reference>
<dbReference type="GO" id="GO:0050518">
    <property type="term" value="F:2-C-methyl-D-erythritol 4-phosphate cytidylyltransferase activity"/>
    <property type="evidence" value="ECO:0007669"/>
    <property type="project" value="UniProtKB-UniRule"/>
</dbReference>
<keyword evidence="5 7" id="KW-0548">Nucleotidyltransferase</keyword>
<dbReference type="Pfam" id="PF01128">
    <property type="entry name" value="IspD"/>
    <property type="match status" value="1"/>
</dbReference>
<dbReference type="InterPro" id="IPR034683">
    <property type="entry name" value="IspD/TarI"/>
</dbReference>
<dbReference type="EC" id="2.7.7.60" evidence="7"/>
<evidence type="ECO:0000256" key="5">
    <source>
        <dbReference type="ARBA" id="ARBA00022695"/>
    </source>
</evidence>
<dbReference type="FunFam" id="3.90.550.10:FF:000003">
    <property type="entry name" value="2-C-methyl-D-erythritol 4-phosphate cytidylyltransferase"/>
    <property type="match status" value="1"/>
</dbReference>
<keyword evidence="6 7" id="KW-0414">Isoprene biosynthesis</keyword>
<dbReference type="SUPFAM" id="SSF53448">
    <property type="entry name" value="Nucleotide-diphospho-sugar transferases"/>
    <property type="match status" value="1"/>
</dbReference>
<name>A0A0X9VZG3_9GAMM</name>
<evidence type="ECO:0000256" key="7">
    <source>
        <dbReference type="HAMAP-Rule" id="MF_00108"/>
    </source>
</evidence>
<organism evidence="8 9">
    <name type="scientific">Candidatus Arsenophonus lipoptenae</name>
    <dbReference type="NCBI Taxonomy" id="634113"/>
    <lineage>
        <taxon>Bacteria</taxon>
        <taxon>Pseudomonadati</taxon>
        <taxon>Pseudomonadota</taxon>
        <taxon>Gammaproteobacteria</taxon>
        <taxon>Enterobacterales</taxon>
        <taxon>Morganellaceae</taxon>
        <taxon>Arsenophonus</taxon>
    </lineage>
</organism>
<dbReference type="AlphaFoldDB" id="A0A0X9VZG3"/>
<comment type="subunit">
    <text evidence="7">Homodimer.</text>
</comment>
<feature type="site" description="Positions MEP for the nucleophilic attack" evidence="7">
    <location>
        <position position="168"/>
    </location>
</feature>
<evidence type="ECO:0000313" key="9">
    <source>
        <dbReference type="Proteomes" id="UP000069926"/>
    </source>
</evidence>
<comment type="pathway">
    <text evidence="2 7">Isoprenoid biosynthesis; isopentenyl diphosphate biosynthesis via DXP pathway; isopentenyl diphosphate from 1-deoxy-D-xylulose 5-phosphate: step 2/6.</text>
</comment>
<dbReference type="OrthoDB" id="9806837at2"/>
<comment type="function">
    <text evidence="7">Catalyzes the formation of 4-diphosphocytidyl-2-C-methyl-D-erythritol from CTP and 2-C-methyl-D-erythritol 4-phosphate (MEP).</text>
</comment>
<dbReference type="CDD" id="cd02516">
    <property type="entry name" value="CDP-ME_synthetase"/>
    <property type="match status" value="1"/>
</dbReference>
<evidence type="ECO:0000256" key="2">
    <source>
        <dbReference type="ARBA" id="ARBA00004787"/>
    </source>
</evidence>
<gene>
    <name evidence="7 8" type="primary">ispD</name>
    <name evidence="8" type="ORF">AUT07_00517</name>
</gene>
<feature type="site" description="Positions MEP for the nucleophilic attack" evidence="7">
    <location>
        <position position="224"/>
    </location>
</feature>
<dbReference type="Gene3D" id="3.90.550.10">
    <property type="entry name" value="Spore Coat Polysaccharide Biosynthesis Protein SpsA, Chain A"/>
    <property type="match status" value="1"/>
</dbReference>
<dbReference type="NCBIfam" id="TIGR00453">
    <property type="entry name" value="ispD"/>
    <property type="match status" value="1"/>
</dbReference>